<dbReference type="PANTHER" id="PTHR10110:SF86">
    <property type="entry name" value="SODIUM_HYDROGEN EXCHANGER 7"/>
    <property type="match status" value="1"/>
</dbReference>
<keyword evidence="5 15" id="KW-0812">Transmembrane</keyword>
<dbReference type="STRING" id="29655.A0A0K9PES4"/>
<feature type="transmembrane region" description="Helical" evidence="15">
    <location>
        <begin position="361"/>
        <end position="384"/>
    </location>
</feature>
<comment type="subcellular location">
    <subcellularLocation>
        <location evidence="1">Cell membrane</location>
        <topology evidence="1">Multi-pass membrane protein</topology>
    </subcellularLocation>
</comment>
<feature type="transmembrane region" description="Helical" evidence="15">
    <location>
        <begin position="107"/>
        <end position="124"/>
    </location>
</feature>
<dbReference type="PANTHER" id="PTHR10110">
    <property type="entry name" value="SODIUM/HYDROGEN EXCHANGER"/>
    <property type="match status" value="1"/>
</dbReference>
<evidence type="ECO:0000256" key="11">
    <source>
        <dbReference type="ARBA" id="ARBA00023201"/>
    </source>
</evidence>
<evidence type="ECO:0000256" key="10">
    <source>
        <dbReference type="ARBA" id="ARBA00023136"/>
    </source>
</evidence>
<evidence type="ECO:0000256" key="2">
    <source>
        <dbReference type="ARBA" id="ARBA00022448"/>
    </source>
</evidence>
<evidence type="ECO:0000256" key="6">
    <source>
        <dbReference type="ARBA" id="ARBA00022958"/>
    </source>
</evidence>
<organism evidence="17 18">
    <name type="scientific">Zostera marina</name>
    <name type="common">Eelgrass</name>
    <dbReference type="NCBI Taxonomy" id="29655"/>
    <lineage>
        <taxon>Eukaryota</taxon>
        <taxon>Viridiplantae</taxon>
        <taxon>Streptophyta</taxon>
        <taxon>Embryophyta</taxon>
        <taxon>Tracheophyta</taxon>
        <taxon>Spermatophyta</taxon>
        <taxon>Magnoliopsida</taxon>
        <taxon>Liliopsida</taxon>
        <taxon>Zosteraceae</taxon>
        <taxon>Zostera</taxon>
    </lineage>
</organism>
<feature type="transmembrane region" description="Helical" evidence="15">
    <location>
        <begin position="436"/>
        <end position="462"/>
    </location>
</feature>
<dbReference type="AlphaFoldDB" id="A0A0K9PES4"/>
<evidence type="ECO:0000256" key="1">
    <source>
        <dbReference type="ARBA" id="ARBA00004651"/>
    </source>
</evidence>
<comment type="catalytic activity">
    <reaction evidence="12">
        <text>Na(+)(in) + H(+)(out) = Na(+)(out) + H(+)(in)</text>
        <dbReference type="Rhea" id="RHEA:29419"/>
        <dbReference type="ChEBI" id="CHEBI:15378"/>
        <dbReference type="ChEBI" id="CHEBI:29101"/>
    </reaction>
</comment>
<keyword evidence="18" id="KW-1185">Reference proteome</keyword>
<feature type="transmembrane region" description="Helical" evidence="15">
    <location>
        <begin position="68"/>
        <end position="87"/>
    </location>
</feature>
<evidence type="ECO:0000256" key="13">
    <source>
        <dbReference type="ARBA" id="ARBA00047912"/>
    </source>
</evidence>
<dbReference type="GO" id="GO:0098719">
    <property type="term" value="P:sodium ion import across plasma membrane"/>
    <property type="evidence" value="ECO:0000318"/>
    <property type="project" value="GO_Central"/>
</dbReference>
<gene>
    <name evidence="17" type="ORF">ZOSMA_28G00970</name>
</gene>
<keyword evidence="10 15" id="KW-0472">Membrane</keyword>
<dbReference type="EMBL" id="LFYR01000958">
    <property type="protein sequence ID" value="KMZ66737.1"/>
    <property type="molecule type" value="Genomic_DNA"/>
</dbReference>
<feature type="transmembrane region" description="Helical" evidence="15">
    <location>
        <begin position="167"/>
        <end position="187"/>
    </location>
</feature>
<feature type="transmembrane region" description="Helical" evidence="15">
    <location>
        <begin position="239"/>
        <end position="258"/>
    </location>
</feature>
<keyword evidence="7 15" id="KW-1133">Transmembrane helix</keyword>
<feature type="transmembrane region" description="Helical" evidence="15">
    <location>
        <begin position="289"/>
        <end position="309"/>
    </location>
</feature>
<proteinExistence type="predicted"/>
<dbReference type="InterPro" id="IPR018422">
    <property type="entry name" value="Cation/H_exchanger_CPA1"/>
</dbReference>
<feature type="compositionally biased region" description="Polar residues" evidence="14">
    <location>
        <begin position="1119"/>
        <end position="1132"/>
    </location>
</feature>
<keyword evidence="8" id="KW-0915">Sodium</keyword>
<dbReference type="InterPro" id="IPR006153">
    <property type="entry name" value="Cation/H_exchanger_TM"/>
</dbReference>
<evidence type="ECO:0000256" key="15">
    <source>
        <dbReference type="SAM" id="Phobius"/>
    </source>
</evidence>
<evidence type="ECO:0000313" key="17">
    <source>
        <dbReference type="EMBL" id="KMZ66737.1"/>
    </source>
</evidence>
<dbReference type="InterPro" id="IPR018490">
    <property type="entry name" value="cNMP-bd_dom_sf"/>
</dbReference>
<dbReference type="OMA" id="SICPQKL"/>
<dbReference type="GO" id="GO:0015386">
    <property type="term" value="F:potassium:proton antiporter activity"/>
    <property type="evidence" value="ECO:0000318"/>
    <property type="project" value="GO_Central"/>
</dbReference>
<dbReference type="GO" id="GO:0015385">
    <property type="term" value="F:sodium:proton antiporter activity"/>
    <property type="evidence" value="ECO:0000318"/>
    <property type="project" value="GO_Central"/>
</dbReference>
<dbReference type="SMR" id="A0A0K9PES4"/>
<comment type="catalytic activity">
    <reaction evidence="13">
        <text>K(+)(in) + H(+)(out) = K(+)(out) + H(+)(in)</text>
        <dbReference type="Rhea" id="RHEA:29467"/>
        <dbReference type="ChEBI" id="CHEBI:15378"/>
        <dbReference type="ChEBI" id="CHEBI:29103"/>
    </reaction>
</comment>
<dbReference type="OrthoDB" id="441412at2759"/>
<keyword evidence="2" id="KW-0813">Transport</keyword>
<evidence type="ECO:0000256" key="12">
    <source>
        <dbReference type="ARBA" id="ARBA00047524"/>
    </source>
</evidence>
<dbReference type="GO" id="GO:0071805">
    <property type="term" value="P:potassium ion transmembrane transport"/>
    <property type="evidence" value="ECO:0000318"/>
    <property type="project" value="GO_Central"/>
</dbReference>
<feature type="transmembrane region" description="Helical" evidence="15">
    <location>
        <begin position="265"/>
        <end position="283"/>
    </location>
</feature>
<evidence type="ECO:0000256" key="3">
    <source>
        <dbReference type="ARBA" id="ARBA00022475"/>
    </source>
</evidence>
<evidence type="ECO:0000259" key="16">
    <source>
        <dbReference type="Pfam" id="PF00999"/>
    </source>
</evidence>
<dbReference type="Pfam" id="PF00999">
    <property type="entry name" value="Na_H_Exchanger"/>
    <property type="match status" value="1"/>
</dbReference>
<dbReference type="Proteomes" id="UP000036987">
    <property type="component" value="Unassembled WGS sequence"/>
</dbReference>
<comment type="caution">
    <text evidence="17">The sequence shown here is derived from an EMBL/GenBank/DDBJ whole genome shotgun (WGS) entry which is preliminary data.</text>
</comment>
<name>A0A0K9PES4_ZOSMR</name>
<evidence type="ECO:0000256" key="7">
    <source>
        <dbReference type="ARBA" id="ARBA00022989"/>
    </source>
</evidence>
<evidence type="ECO:0000256" key="9">
    <source>
        <dbReference type="ARBA" id="ARBA00023065"/>
    </source>
</evidence>
<protein>
    <submittedName>
        <fullName evidence="17">Sodium/hydrogen exchanger</fullName>
    </submittedName>
</protein>
<feature type="transmembrane region" description="Helical" evidence="15">
    <location>
        <begin position="43"/>
        <end position="61"/>
    </location>
</feature>
<dbReference type="GO" id="GO:0051453">
    <property type="term" value="P:regulation of intracellular pH"/>
    <property type="evidence" value="ECO:0000318"/>
    <property type="project" value="GO_Central"/>
</dbReference>
<feature type="transmembrane region" description="Helical" evidence="15">
    <location>
        <begin position="396"/>
        <end position="416"/>
    </location>
</feature>
<evidence type="ECO:0000256" key="8">
    <source>
        <dbReference type="ARBA" id="ARBA00023053"/>
    </source>
</evidence>
<keyword evidence="9" id="KW-0406">Ion transport</keyword>
<keyword evidence="4" id="KW-0633">Potassium transport</keyword>
<feature type="region of interest" description="Disordered" evidence="14">
    <location>
        <begin position="1084"/>
        <end position="1162"/>
    </location>
</feature>
<evidence type="ECO:0000256" key="4">
    <source>
        <dbReference type="ARBA" id="ARBA00022538"/>
    </source>
</evidence>
<dbReference type="SUPFAM" id="SSF51206">
    <property type="entry name" value="cAMP-binding domain-like"/>
    <property type="match status" value="1"/>
</dbReference>
<keyword evidence="11" id="KW-0739">Sodium transport</keyword>
<keyword evidence="6" id="KW-0630">Potassium</keyword>
<sequence>MAAVGQYGSLPHRLFMAEVNATMMGEGGEGGGGEEPESLPVDGIIFVGMSLLIGIASRQLLRGTRVPYTVALLAIGIGLGVLEYGTSHGLGKLGSGIRLWAKIDPDLLLSVFLPALLFESAFAMEVHQIKKCLAQMLLLAVPGVITSTVCLGTLIKVSFPYDWNWKISLLLGGLLSATDPVAVVALLKELGASKKLSTIIEGESLMNDGTAIVVYQLFYNMVLGDKFSVGSTIKFVSQVSLGAVALGIAFGILSVLWLGFIFNDTVIEITLTLAVSYIVFFTAQDWIELSGVLAVMTLGMFYAAAARTAFKGDGQKSLHHFWEMVAYIANTLIFILSGVVIGEGVMANENNFESNGTAWSYLLLLYVYVQLSRVAVVGLLFPFLRYFGYGFEWKEATILIWSGLRGAVALALSLSVKRGSDSLNTPLLKPEVGILFVFYTGGIVFLTLTINGSTTQFVLHFLKMDLLSDAKLRILKYTKYEMKNKAQTAFEDLGDDEELGPADWSTVKKYITCLEDMEEEEQIHPHIISDSEAHMHQMNLGDTRVRLLSGVQAAYWIMLDEGRITQTTGILLMQSVDEAMDTVSREALCDWKGLKSHVHFPKYYTLLPMARIPQRLVTYFTVDRLESACYICAAFLRAHRMARRQLLEFIGESEIANTVINESNAEEEDAKKFLEEVRISFPQVLRAVKTKQVTYSILRQLSSYVKNLDKVGLLEDKETDHLDNVVQMNLKKLQRDPPLVRMPKAKELLHAHPFIGALPEEDRFPFESSTKEIIKMRGITLYKESSKPNGIWLISNGVVKWASRSIRNRQSLHPTFTHGSTLGLYEVLVGKPFITDMITDSVIHCFFIEADKIYPLLKAGHDIEEFLWQESSIAITKFLLPQLFEKFSLQEVRCLIVEKSRMKNYINGEVIEMVSNSICILLEGFVRTEDSTLITPPAVLLPPNTEISFLSFEQSGPPSSDFCHHAMTFCVESRARVISFELSAIEAGSPLQRRRSSWKHMMEPHPRLHSREHSGLMTFPENLQKTKSQYQSLIESSQRGNSMSSKAMELNIFGKSMTEGTSYRRHDSMQKSLQKNTRSCYEIPTETRTPHGPLVSVQSEGESLGKRLRQRQHAKFAPTATTQVPGSSFKSTKSGKHDSSDESGNEDEFIVPIDSPSKIGMD</sequence>
<feature type="transmembrane region" description="Helical" evidence="15">
    <location>
        <begin position="321"/>
        <end position="341"/>
    </location>
</feature>
<accession>A0A0K9PES4</accession>
<feature type="transmembrane region" description="Helical" evidence="15">
    <location>
        <begin position="136"/>
        <end position="155"/>
    </location>
</feature>
<dbReference type="Gene3D" id="6.10.140.1330">
    <property type="match status" value="1"/>
</dbReference>
<keyword evidence="3" id="KW-1003">Cell membrane</keyword>
<reference evidence="18" key="1">
    <citation type="journal article" date="2016" name="Nature">
        <title>The genome of the seagrass Zostera marina reveals angiosperm adaptation to the sea.</title>
        <authorList>
            <person name="Olsen J.L."/>
            <person name="Rouze P."/>
            <person name="Verhelst B."/>
            <person name="Lin Y.-C."/>
            <person name="Bayer T."/>
            <person name="Collen J."/>
            <person name="Dattolo E."/>
            <person name="De Paoli E."/>
            <person name="Dittami S."/>
            <person name="Maumus F."/>
            <person name="Michel G."/>
            <person name="Kersting A."/>
            <person name="Lauritano C."/>
            <person name="Lohaus R."/>
            <person name="Toepel M."/>
            <person name="Tonon T."/>
            <person name="Vanneste K."/>
            <person name="Amirebrahimi M."/>
            <person name="Brakel J."/>
            <person name="Bostroem C."/>
            <person name="Chovatia M."/>
            <person name="Grimwood J."/>
            <person name="Jenkins J.W."/>
            <person name="Jueterbock A."/>
            <person name="Mraz A."/>
            <person name="Stam W.T."/>
            <person name="Tice H."/>
            <person name="Bornberg-Bauer E."/>
            <person name="Green P.J."/>
            <person name="Pearson G.A."/>
            <person name="Procaccini G."/>
            <person name="Duarte C.M."/>
            <person name="Schmutz J."/>
            <person name="Reusch T.B.H."/>
            <person name="Van de Peer Y."/>
        </authorList>
    </citation>
    <scope>NUCLEOTIDE SEQUENCE [LARGE SCALE GENOMIC DNA]</scope>
    <source>
        <strain evidence="18">cv. Finnish</strain>
    </source>
</reference>
<evidence type="ECO:0000313" key="18">
    <source>
        <dbReference type="Proteomes" id="UP000036987"/>
    </source>
</evidence>
<evidence type="ECO:0000256" key="14">
    <source>
        <dbReference type="SAM" id="MobiDB-lite"/>
    </source>
</evidence>
<feature type="domain" description="Cation/H+ exchanger transmembrane" evidence="16">
    <location>
        <begin position="50"/>
        <end position="459"/>
    </location>
</feature>
<evidence type="ECO:0000256" key="5">
    <source>
        <dbReference type="ARBA" id="ARBA00022692"/>
    </source>
</evidence>
<dbReference type="GO" id="GO:0005886">
    <property type="term" value="C:plasma membrane"/>
    <property type="evidence" value="ECO:0000318"/>
    <property type="project" value="GO_Central"/>
</dbReference>